<dbReference type="Pfam" id="PF13344">
    <property type="entry name" value="Hydrolase_6"/>
    <property type="match status" value="1"/>
</dbReference>
<dbReference type="Gene3D" id="3.40.50.1000">
    <property type="entry name" value="HAD superfamily/HAD-like"/>
    <property type="match status" value="2"/>
</dbReference>
<evidence type="ECO:0000313" key="6">
    <source>
        <dbReference type="Proteomes" id="UP000823990"/>
    </source>
</evidence>
<evidence type="ECO:0000256" key="1">
    <source>
        <dbReference type="PIRNR" id="PIRNR000915"/>
    </source>
</evidence>
<gene>
    <name evidence="5" type="ORF">H9892_04305</name>
</gene>
<organism evidence="5 6">
    <name type="scientific">Candidatus Protoclostridium stercorigallinarum</name>
    <dbReference type="NCBI Taxonomy" id="2838741"/>
    <lineage>
        <taxon>Bacteria</taxon>
        <taxon>Bacillati</taxon>
        <taxon>Bacillota</taxon>
        <taxon>Clostridia</taxon>
        <taxon>Candidatus Protoclostridium</taxon>
    </lineage>
</organism>
<dbReference type="NCBIfam" id="TIGR01460">
    <property type="entry name" value="HAD-SF-IIA"/>
    <property type="match status" value="1"/>
</dbReference>
<dbReference type="Proteomes" id="UP000823990">
    <property type="component" value="Unassembled WGS sequence"/>
</dbReference>
<comment type="cofactor">
    <cofactor evidence="4">
        <name>Mg(2+)</name>
        <dbReference type="ChEBI" id="CHEBI:18420"/>
    </cofactor>
    <text evidence="4">Divalent metal ions. Mg(2+) is the most effective.</text>
</comment>
<feature type="active site" description="Nucleophile" evidence="2">
    <location>
        <position position="16"/>
    </location>
</feature>
<evidence type="ECO:0000256" key="3">
    <source>
        <dbReference type="PIRSR" id="PIRSR000915-2"/>
    </source>
</evidence>
<dbReference type="InterPro" id="IPR006357">
    <property type="entry name" value="HAD-SF_hydro_IIA"/>
</dbReference>
<dbReference type="PROSITE" id="PS01228">
    <property type="entry name" value="COF_1"/>
    <property type="match status" value="1"/>
</dbReference>
<dbReference type="PANTHER" id="PTHR19288:SF46">
    <property type="entry name" value="HALOACID DEHALOGENASE-LIKE HYDROLASE DOMAIN-CONTAINING PROTEIN 2"/>
    <property type="match status" value="1"/>
</dbReference>
<dbReference type="EC" id="3.1.3.-" evidence="1"/>
<dbReference type="SUPFAM" id="SSF56784">
    <property type="entry name" value="HAD-like"/>
    <property type="match status" value="1"/>
</dbReference>
<proteinExistence type="inferred from homology"/>
<keyword evidence="5" id="KW-0378">Hydrolase</keyword>
<comment type="similarity">
    <text evidence="1">Belongs to the HAD-like hydrolase superfamily. NagD family.</text>
</comment>
<dbReference type="GO" id="GO:0046872">
    <property type="term" value="F:metal ion binding"/>
    <property type="evidence" value="ECO:0007669"/>
    <property type="project" value="UniProtKB-KW"/>
</dbReference>
<dbReference type="Pfam" id="PF13242">
    <property type="entry name" value="Hydrolase_like"/>
    <property type="match status" value="1"/>
</dbReference>
<dbReference type="GO" id="GO:0016791">
    <property type="term" value="F:phosphatase activity"/>
    <property type="evidence" value="ECO:0007669"/>
    <property type="project" value="TreeGrafter"/>
</dbReference>
<evidence type="ECO:0000256" key="4">
    <source>
        <dbReference type="PIRSR" id="PIRSR000915-3"/>
    </source>
</evidence>
<sequence>MTKETLLKNTDVFLFDLDGTVYLGETLIGDVRNTLGCLRDMNKRIVYLTNNSSKAEEEYVKKLTRIGVYDGRDTVYTSAMAAAEYVAAHFSGKRVYLLATDAVKAEFSRTVPLVEDDPEIVILAYDTTLDFGKMKLFNEFLAKGAYYIATHPDAVCPTAGVSMPDVGSFIELFFTSSGRRPDIVIGKPGTVMGECMERRLSVPRSRMCMVGDRMHTDIRFGNNCGMHTVLVLSGETTTKSMKNFPDVPDLILPDVNAII</sequence>
<reference evidence="5" key="1">
    <citation type="journal article" date="2021" name="PeerJ">
        <title>Extensive microbial diversity within the chicken gut microbiome revealed by metagenomics and culture.</title>
        <authorList>
            <person name="Gilroy R."/>
            <person name="Ravi A."/>
            <person name="Getino M."/>
            <person name="Pursley I."/>
            <person name="Horton D.L."/>
            <person name="Alikhan N.F."/>
            <person name="Baker D."/>
            <person name="Gharbi K."/>
            <person name="Hall N."/>
            <person name="Watson M."/>
            <person name="Adriaenssens E.M."/>
            <person name="Foster-Nyarko E."/>
            <person name="Jarju S."/>
            <person name="Secka A."/>
            <person name="Antonio M."/>
            <person name="Oren A."/>
            <person name="Chaudhuri R.R."/>
            <person name="La Ragione R."/>
            <person name="Hildebrand F."/>
            <person name="Pallen M.J."/>
        </authorList>
    </citation>
    <scope>NUCLEOTIDE SEQUENCE</scope>
    <source>
        <strain evidence="5">12435</strain>
    </source>
</reference>
<evidence type="ECO:0000313" key="5">
    <source>
        <dbReference type="EMBL" id="HIW02542.1"/>
    </source>
</evidence>
<dbReference type="InterPro" id="IPR036412">
    <property type="entry name" value="HAD-like_sf"/>
</dbReference>
<keyword evidence="1 4" id="KW-0479">Metal-binding</keyword>
<protein>
    <recommendedName>
        <fullName evidence="1">Acid sugar phosphatase</fullName>
        <ecNumber evidence="1">3.1.3.-</ecNumber>
    </recommendedName>
</protein>
<dbReference type="EMBL" id="DXHS01000069">
    <property type="protein sequence ID" value="HIW02542.1"/>
    <property type="molecule type" value="Genomic_DNA"/>
</dbReference>
<dbReference type="PIRSF" id="PIRSF000915">
    <property type="entry name" value="PGP-type_phosphatase"/>
    <property type="match status" value="1"/>
</dbReference>
<dbReference type="PANTHER" id="PTHR19288">
    <property type="entry name" value="4-NITROPHENYLPHOSPHATASE-RELATED"/>
    <property type="match status" value="1"/>
</dbReference>
<evidence type="ECO:0000256" key="2">
    <source>
        <dbReference type="PIRSR" id="PIRSR000915-1"/>
    </source>
</evidence>
<comment type="caution">
    <text evidence="5">The sequence shown here is derived from an EMBL/GenBank/DDBJ whole genome shotgun (WGS) entry which is preliminary data.</text>
</comment>
<feature type="binding site" evidence="4">
    <location>
        <position position="212"/>
    </location>
    <ligand>
        <name>Mg(2+)</name>
        <dbReference type="ChEBI" id="CHEBI:18420"/>
    </ligand>
</feature>
<dbReference type="GO" id="GO:0005737">
    <property type="term" value="C:cytoplasm"/>
    <property type="evidence" value="ECO:0007669"/>
    <property type="project" value="TreeGrafter"/>
</dbReference>
<name>A0A9D1TRT4_9FIRM</name>
<feature type="binding site" evidence="4">
    <location>
        <position position="16"/>
    </location>
    <ligand>
        <name>Mg(2+)</name>
        <dbReference type="ChEBI" id="CHEBI:18420"/>
    </ligand>
</feature>
<dbReference type="InterPro" id="IPR023214">
    <property type="entry name" value="HAD_sf"/>
</dbReference>
<feature type="binding site" evidence="4">
    <location>
        <position position="18"/>
    </location>
    <ligand>
        <name>Mg(2+)</name>
        <dbReference type="ChEBI" id="CHEBI:18420"/>
    </ligand>
</feature>
<feature type="active site" description="Proton donor" evidence="2">
    <location>
        <position position="18"/>
    </location>
</feature>
<accession>A0A9D1TRT4</accession>
<feature type="binding site" evidence="3">
    <location>
        <position position="187"/>
    </location>
    <ligand>
        <name>substrate</name>
    </ligand>
</feature>
<comment type="function">
    <text evidence="1">Catalyzes the dephosphorylation of 2-6 carbon acid sugars in vitro.</text>
</comment>
<keyword evidence="1 4" id="KW-0460">Magnesium</keyword>
<reference evidence="5" key="2">
    <citation type="submission" date="2021-04" db="EMBL/GenBank/DDBJ databases">
        <authorList>
            <person name="Gilroy R."/>
        </authorList>
    </citation>
    <scope>NUCLEOTIDE SEQUENCE</scope>
    <source>
        <strain evidence="5">12435</strain>
    </source>
</reference>
<dbReference type="AlphaFoldDB" id="A0A9D1TRT4"/>